<sequence>MQKGSWIRQMFEEGTRLKSLHGAENVFDFSLGNPILEPPQEVHIELLNLLNNPQSGMHRYMPNAGFPETCEYVAGIMRHETGYPFESEDVVMCVGAGGGLNVVFKALLEPGDEVLTLSPYFVEYGAYARNHGGLLTTASTTSEFQPDLDSIEEKLTKKTKIVLINSPNNPSGAVYSQQTLDALGQLLLAKEKEFGHPVYLVSDDIYRYLVFDGLTNCNAFLSYPNSILVNSHSKDLGLPGERIGYIAVHPEISERQEMREALVLCNRILGFVNAPAMMQKILPRLGNVRVDVSVYQKLRDKFLSMLKELGFEAVKPQGAFYVFPKSPDPDDVAFVKKAQQENILLVPGSGFGGPGHFRISLCCDPDTIDNSRPGFERLAEFYGLK</sequence>
<protein>
    <recommendedName>
        <fullName evidence="1">Aminotransferase class I/classII large domain-containing protein</fullName>
    </recommendedName>
</protein>
<name>A0A381VWQ3_9ZZZZ</name>
<dbReference type="EMBL" id="UINC01010003">
    <property type="protein sequence ID" value="SVA44662.1"/>
    <property type="molecule type" value="Genomic_DNA"/>
</dbReference>
<dbReference type="InterPro" id="IPR015422">
    <property type="entry name" value="PyrdxlP-dep_Trfase_small"/>
</dbReference>
<feature type="domain" description="Aminotransferase class I/classII large" evidence="1">
    <location>
        <begin position="25"/>
        <end position="370"/>
    </location>
</feature>
<dbReference type="AlphaFoldDB" id="A0A381VWQ3"/>
<organism evidence="2">
    <name type="scientific">marine metagenome</name>
    <dbReference type="NCBI Taxonomy" id="408172"/>
    <lineage>
        <taxon>unclassified sequences</taxon>
        <taxon>metagenomes</taxon>
        <taxon>ecological metagenomes</taxon>
    </lineage>
</organism>
<dbReference type="NCBIfam" id="NF005305">
    <property type="entry name" value="PRK06836.1"/>
    <property type="match status" value="1"/>
</dbReference>
<dbReference type="InterPro" id="IPR015421">
    <property type="entry name" value="PyrdxlP-dep_Trfase_major"/>
</dbReference>
<dbReference type="PANTHER" id="PTHR42691:SF1">
    <property type="entry name" value="ASPARTATE AMINOTRANSFERASE YHDR-RELATED"/>
    <property type="match status" value="1"/>
</dbReference>
<dbReference type="Gene3D" id="3.40.640.10">
    <property type="entry name" value="Type I PLP-dependent aspartate aminotransferase-like (Major domain)"/>
    <property type="match status" value="1"/>
</dbReference>
<dbReference type="InterPro" id="IPR015424">
    <property type="entry name" value="PyrdxlP-dep_Trfase"/>
</dbReference>
<evidence type="ECO:0000313" key="2">
    <source>
        <dbReference type="EMBL" id="SVA44662.1"/>
    </source>
</evidence>
<dbReference type="InterPro" id="IPR004839">
    <property type="entry name" value="Aminotransferase_I/II_large"/>
</dbReference>
<reference evidence="2" key="1">
    <citation type="submission" date="2018-05" db="EMBL/GenBank/DDBJ databases">
        <authorList>
            <person name="Lanie J.A."/>
            <person name="Ng W.-L."/>
            <person name="Kazmierczak K.M."/>
            <person name="Andrzejewski T.M."/>
            <person name="Davidsen T.M."/>
            <person name="Wayne K.J."/>
            <person name="Tettelin H."/>
            <person name="Glass J.I."/>
            <person name="Rusch D."/>
            <person name="Podicherti R."/>
            <person name="Tsui H.-C.T."/>
            <person name="Winkler M.E."/>
        </authorList>
    </citation>
    <scope>NUCLEOTIDE SEQUENCE</scope>
</reference>
<dbReference type="PANTHER" id="PTHR42691">
    <property type="entry name" value="ASPARTATE AMINOTRANSFERASE YHDR-RELATED"/>
    <property type="match status" value="1"/>
</dbReference>
<gene>
    <name evidence="2" type="ORF">METZ01_LOCUS97516</name>
</gene>
<dbReference type="Pfam" id="PF00155">
    <property type="entry name" value="Aminotran_1_2"/>
    <property type="match status" value="1"/>
</dbReference>
<dbReference type="CDD" id="cd00609">
    <property type="entry name" value="AAT_like"/>
    <property type="match status" value="1"/>
</dbReference>
<dbReference type="GO" id="GO:0030170">
    <property type="term" value="F:pyridoxal phosphate binding"/>
    <property type="evidence" value="ECO:0007669"/>
    <property type="project" value="InterPro"/>
</dbReference>
<dbReference type="SUPFAM" id="SSF53383">
    <property type="entry name" value="PLP-dependent transferases"/>
    <property type="match status" value="1"/>
</dbReference>
<dbReference type="Gene3D" id="3.90.1150.10">
    <property type="entry name" value="Aspartate Aminotransferase, domain 1"/>
    <property type="match status" value="2"/>
</dbReference>
<proteinExistence type="predicted"/>
<evidence type="ECO:0000259" key="1">
    <source>
        <dbReference type="Pfam" id="PF00155"/>
    </source>
</evidence>
<accession>A0A381VWQ3</accession>